<dbReference type="Pfam" id="PF02353">
    <property type="entry name" value="CMAS"/>
    <property type="match status" value="1"/>
</dbReference>
<evidence type="ECO:0000313" key="7">
    <source>
        <dbReference type="EMBL" id="MBB3891702.1"/>
    </source>
</evidence>
<evidence type="ECO:0000256" key="3">
    <source>
        <dbReference type="ARBA" id="ARBA00022679"/>
    </source>
</evidence>
<dbReference type="GO" id="GO:0008610">
    <property type="term" value="P:lipid biosynthetic process"/>
    <property type="evidence" value="ECO:0007669"/>
    <property type="project" value="InterPro"/>
</dbReference>
<feature type="active site" evidence="6">
    <location>
        <position position="398"/>
    </location>
</feature>
<evidence type="ECO:0000256" key="4">
    <source>
        <dbReference type="ARBA" id="ARBA00022691"/>
    </source>
</evidence>
<name>A0A840A2N8_9CAUL</name>
<dbReference type="PIRSF" id="PIRSF003085">
    <property type="entry name" value="CMAS"/>
    <property type="match status" value="1"/>
</dbReference>
<dbReference type="Gene3D" id="3.40.50.150">
    <property type="entry name" value="Vaccinia Virus protein VP39"/>
    <property type="match status" value="1"/>
</dbReference>
<dbReference type="RefSeq" id="WP_183773049.1">
    <property type="nucleotide sequence ID" value="NZ_JACIDK010000003.1"/>
</dbReference>
<dbReference type="InterPro" id="IPR003333">
    <property type="entry name" value="CMAS"/>
</dbReference>
<comment type="similarity">
    <text evidence="1">Belongs to the CFA/CMAS family.</text>
</comment>
<dbReference type="InterPro" id="IPR050723">
    <property type="entry name" value="CFA/CMAS"/>
</dbReference>
<dbReference type="AlphaFoldDB" id="A0A840A2N8"/>
<dbReference type="SUPFAM" id="SSF53335">
    <property type="entry name" value="S-adenosyl-L-methionine-dependent methyltransferases"/>
    <property type="match status" value="1"/>
</dbReference>
<reference evidence="7 8" key="1">
    <citation type="submission" date="2020-08" db="EMBL/GenBank/DDBJ databases">
        <title>Genomic Encyclopedia of Type Strains, Phase IV (KMG-IV): sequencing the most valuable type-strain genomes for metagenomic binning, comparative biology and taxonomic classification.</title>
        <authorList>
            <person name="Goeker M."/>
        </authorList>
    </citation>
    <scope>NUCLEOTIDE SEQUENCE [LARGE SCALE GENOMIC DNA]</scope>
    <source>
        <strain evidence="7 8">DSM 21793</strain>
    </source>
</reference>
<dbReference type="PANTHER" id="PTHR43667">
    <property type="entry name" value="CYCLOPROPANE-FATTY-ACYL-PHOSPHOLIPID SYNTHASE"/>
    <property type="match status" value="1"/>
</dbReference>
<evidence type="ECO:0000313" key="8">
    <source>
        <dbReference type="Proteomes" id="UP000530564"/>
    </source>
</evidence>
<dbReference type="GO" id="GO:0032259">
    <property type="term" value="P:methylation"/>
    <property type="evidence" value="ECO:0007669"/>
    <property type="project" value="UniProtKB-KW"/>
</dbReference>
<dbReference type="GO" id="GO:0008825">
    <property type="term" value="F:cyclopropane-fatty-acyl-phospholipid synthase activity"/>
    <property type="evidence" value="ECO:0007669"/>
    <property type="project" value="UniProtKB-EC"/>
</dbReference>
<keyword evidence="4" id="KW-0949">S-adenosyl-L-methionine</keyword>
<dbReference type="EC" id="2.1.1.79" evidence="7"/>
<protein>
    <submittedName>
        <fullName evidence="7">Cyclopropane-fatty-acyl-phospholipid synthase</fullName>
        <ecNumber evidence="7">2.1.1.79</ecNumber>
    </submittedName>
</protein>
<dbReference type="EMBL" id="JACIDK010000003">
    <property type="protein sequence ID" value="MBB3891702.1"/>
    <property type="molecule type" value="Genomic_DNA"/>
</dbReference>
<keyword evidence="3 7" id="KW-0808">Transferase</keyword>
<keyword evidence="8" id="KW-1185">Reference proteome</keyword>
<accession>A0A840A2N8</accession>
<dbReference type="Proteomes" id="UP000530564">
    <property type="component" value="Unassembled WGS sequence"/>
</dbReference>
<gene>
    <name evidence="7" type="ORF">GGQ61_002430</name>
</gene>
<dbReference type="InterPro" id="IPR029063">
    <property type="entry name" value="SAM-dependent_MTases_sf"/>
</dbReference>
<evidence type="ECO:0000256" key="2">
    <source>
        <dbReference type="ARBA" id="ARBA00022603"/>
    </source>
</evidence>
<evidence type="ECO:0000256" key="6">
    <source>
        <dbReference type="PIRSR" id="PIRSR003085-1"/>
    </source>
</evidence>
<evidence type="ECO:0000256" key="5">
    <source>
        <dbReference type="ARBA" id="ARBA00023098"/>
    </source>
</evidence>
<organism evidence="7 8">
    <name type="scientific">Phenylobacterium haematophilum</name>
    <dbReference type="NCBI Taxonomy" id="98513"/>
    <lineage>
        <taxon>Bacteria</taxon>
        <taxon>Pseudomonadati</taxon>
        <taxon>Pseudomonadota</taxon>
        <taxon>Alphaproteobacteria</taxon>
        <taxon>Caulobacterales</taxon>
        <taxon>Caulobacteraceae</taxon>
        <taxon>Phenylobacterium</taxon>
    </lineage>
</organism>
<keyword evidence="5" id="KW-0443">Lipid metabolism</keyword>
<proteinExistence type="inferred from homology"/>
<dbReference type="PANTHER" id="PTHR43667:SF2">
    <property type="entry name" value="FATTY ACID C-METHYL TRANSFERASE"/>
    <property type="match status" value="1"/>
</dbReference>
<sequence>MILSDARRPRPLANFPTHRGANQPASPLFDVFWRRLAANWTWGRLTLKLPDGSQRALTGTEAGHSAELTVSDYRFAVRVLKSGDIGFAEGYMAGEWDTPDLAVLLETLVHNYEHIRRLYDGSRMIQAVNWLGNKLNRNSRSGARRNIHAHYDLGNAFYQAWLDPSMTYSSARFEKPGQLLEEAQRAKYRSLARMMELQPGHSVLEIGCGWGGFAEFAAREVGAVVTGITISREQYEFARRRMFAAGLAERADIRLVDYRDIEGQFDRVASIEMFEAVGREYWPAYFGKLHDVLKPAGRAGLQMITIQGDLFDGYAARADFIQKYIFPGGFLPSESMVSPIIAQADLRWEKVERFGGDYADTLAQWSRRFEAAWEEVRAQDERFDESFRRLWRFYLAFCEAGFRSARTDVIQLSLARAA</sequence>
<comment type="caution">
    <text evidence="7">The sequence shown here is derived from an EMBL/GenBank/DDBJ whole genome shotgun (WGS) entry which is preliminary data.</text>
</comment>
<keyword evidence="2 7" id="KW-0489">Methyltransferase</keyword>
<dbReference type="CDD" id="cd02440">
    <property type="entry name" value="AdoMet_MTases"/>
    <property type="match status" value="1"/>
</dbReference>
<evidence type="ECO:0000256" key="1">
    <source>
        <dbReference type="ARBA" id="ARBA00010815"/>
    </source>
</evidence>